<evidence type="ECO:0000313" key="2">
    <source>
        <dbReference type="EMBL" id="KYO34721.1"/>
    </source>
</evidence>
<proteinExistence type="predicted"/>
<sequence length="187" mass="20649">MDPSATKAILRVLGLCVVLLLLVAAATVSVAVMVWHSEAMRKLQGCREQAANETAMLGGRVAELERDRAELRARLEEGARREKLLQRQLGAAKDEGRKLNTTLLSCWEHVTLLTDNVTALRNEVQALQAEGAQMDTRNVAVEAELARGKETLAALQRQLEAARGQQRALRGQREQCEARQSQLQDSL</sequence>
<dbReference type="Proteomes" id="UP000050525">
    <property type="component" value="Unassembled WGS sequence"/>
</dbReference>
<dbReference type="EMBL" id="AKHW03003341">
    <property type="protein sequence ID" value="KYO34721.1"/>
    <property type="molecule type" value="Genomic_DNA"/>
</dbReference>
<comment type="caution">
    <text evidence="2">The sequence shown here is derived from an EMBL/GenBank/DDBJ whole genome shotgun (WGS) entry which is preliminary data.</text>
</comment>
<protein>
    <submittedName>
        <fullName evidence="2">Uncharacterized protein</fullName>
    </submittedName>
</protein>
<keyword evidence="3" id="KW-1185">Reference proteome</keyword>
<reference evidence="2 3" key="1">
    <citation type="journal article" date="2012" name="Genome Biol.">
        <title>Sequencing three crocodilian genomes to illuminate the evolution of archosaurs and amniotes.</title>
        <authorList>
            <person name="St John J.A."/>
            <person name="Braun E.L."/>
            <person name="Isberg S.R."/>
            <person name="Miles L.G."/>
            <person name="Chong A.Y."/>
            <person name="Gongora J."/>
            <person name="Dalzell P."/>
            <person name="Moran C."/>
            <person name="Bed'hom B."/>
            <person name="Abzhanov A."/>
            <person name="Burgess S.C."/>
            <person name="Cooksey A.M."/>
            <person name="Castoe T.A."/>
            <person name="Crawford N.G."/>
            <person name="Densmore L.D."/>
            <person name="Drew J.C."/>
            <person name="Edwards S.V."/>
            <person name="Faircloth B.C."/>
            <person name="Fujita M.K."/>
            <person name="Greenwold M.J."/>
            <person name="Hoffmann F.G."/>
            <person name="Howard J.M."/>
            <person name="Iguchi T."/>
            <person name="Janes D.E."/>
            <person name="Khan S.Y."/>
            <person name="Kohno S."/>
            <person name="de Koning A.J."/>
            <person name="Lance S.L."/>
            <person name="McCarthy F.M."/>
            <person name="McCormack J.E."/>
            <person name="Merchant M.E."/>
            <person name="Peterson D.G."/>
            <person name="Pollock D.D."/>
            <person name="Pourmand N."/>
            <person name="Raney B.J."/>
            <person name="Roessler K.A."/>
            <person name="Sanford J.R."/>
            <person name="Sawyer R.H."/>
            <person name="Schmidt C.J."/>
            <person name="Triplett E.W."/>
            <person name="Tuberville T.D."/>
            <person name="Venegas-Anaya M."/>
            <person name="Howard J.T."/>
            <person name="Jarvis E.D."/>
            <person name="Guillette L.J.Jr."/>
            <person name="Glenn T.C."/>
            <person name="Green R.E."/>
            <person name="Ray D.A."/>
        </authorList>
    </citation>
    <scope>NUCLEOTIDE SEQUENCE [LARGE SCALE GENOMIC DNA]</scope>
    <source>
        <strain evidence="2">KSC_2009_1</strain>
    </source>
</reference>
<gene>
    <name evidence="2" type="ORF">Y1Q_0004240</name>
</gene>
<evidence type="ECO:0000313" key="3">
    <source>
        <dbReference type="Proteomes" id="UP000050525"/>
    </source>
</evidence>
<keyword evidence="1" id="KW-0175">Coiled coil</keyword>
<dbReference type="AlphaFoldDB" id="A0A151ND30"/>
<organism evidence="2 3">
    <name type="scientific">Alligator mississippiensis</name>
    <name type="common">American alligator</name>
    <dbReference type="NCBI Taxonomy" id="8496"/>
    <lineage>
        <taxon>Eukaryota</taxon>
        <taxon>Metazoa</taxon>
        <taxon>Chordata</taxon>
        <taxon>Craniata</taxon>
        <taxon>Vertebrata</taxon>
        <taxon>Euteleostomi</taxon>
        <taxon>Archelosauria</taxon>
        <taxon>Archosauria</taxon>
        <taxon>Crocodylia</taxon>
        <taxon>Alligatoridae</taxon>
        <taxon>Alligatorinae</taxon>
        <taxon>Alligator</taxon>
    </lineage>
</organism>
<evidence type="ECO:0000256" key="1">
    <source>
        <dbReference type="SAM" id="Coils"/>
    </source>
</evidence>
<feature type="coiled-coil region" evidence="1">
    <location>
        <begin position="61"/>
        <end position="179"/>
    </location>
</feature>
<accession>A0A151ND30</accession>
<name>A0A151ND30_ALLMI</name>